<evidence type="ECO:0000256" key="2">
    <source>
        <dbReference type="PROSITE-ProRule" id="PRU00267"/>
    </source>
</evidence>
<protein>
    <recommendedName>
        <fullName evidence="3">HMG box domain-containing protein</fullName>
    </recommendedName>
</protein>
<dbReference type="SMART" id="SM00398">
    <property type="entry name" value="HMG"/>
    <property type="match status" value="1"/>
</dbReference>
<dbReference type="Proteomes" id="UP000187209">
    <property type="component" value="Unassembled WGS sequence"/>
</dbReference>
<accession>A0A1R2AP92</accession>
<dbReference type="AlphaFoldDB" id="A0A1R2AP92"/>
<comment type="caution">
    <text evidence="4">The sequence shown here is derived from an EMBL/GenBank/DDBJ whole genome shotgun (WGS) entry which is preliminary data.</text>
</comment>
<evidence type="ECO:0000259" key="3">
    <source>
        <dbReference type="PROSITE" id="PS50118"/>
    </source>
</evidence>
<organism evidence="4 5">
    <name type="scientific">Stentor coeruleus</name>
    <dbReference type="NCBI Taxonomy" id="5963"/>
    <lineage>
        <taxon>Eukaryota</taxon>
        <taxon>Sar</taxon>
        <taxon>Alveolata</taxon>
        <taxon>Ciliophora</taxon>
        <taxon>Postciliodesmatophora</taxon>
        <taxon>Heterotrichea</taxon>
        <taxon>Heterotrichida</taxon>
        <taxon>Stentoridae</taxon>
        <taxon>Stentor</taxon>
    </lineage>
</organism>
<dbReference type="InterPro" id="IPR050342">
    <property type="entry name" value="HMGB"/>
</dbReference>
<sequence length="99" mass="11857">MEAPKRYPSAYLHFVKEKRQDIIRKHPEFKTTDIVKTLGTMWNNMSDDEKHVYVKLQEKDKQAYEKAILLYNQSDINANIRMTNTHNRNDDDSDDYDAY</sequence>
<dbReference type="OrthoDB" id="1919336at2759"/>
<dbReference type="CDD" id="cd00084">
    <property type="entry name" value="HMG-box_SF"/>
    <property type="match status" value="1"/>
</dbReference>
<dbReference type="GO" id="GO:0003677">
    <property type="term" value="F:DNA binding"/>
    <property type="evidence" value="ECO:0007669"/>
    <property type="project" value="UniProtKB-UniRule"/>
</dbReference>
<keyword evidence="1 2" id="KW-0238">DNA-binding</keyword>
<feature type="DNA-binding region" description="HMG box" evidence="2">
    <location>
        <begin position="4"/>
        <end position="72"/>
    </location>
</feature>
<dbReference type="PANTHER" id="PTHR48112">
    <property type="entry name" value="HIGH MOBILITY GROUP PROTEIN DSP1"/>
    <property type="match status" value="1"/>
</dbReference>
<gene>
    <name evidence="4" type="ORF">SteCoe_36896</name>
</gene>
<dbReference type="EMBL" id="MPUH01001756">
    <property type="protein sequence ID" value="OMJ66299.1"/>
    <property type="molecule type" value="Genomic_DNA"/>
</dbReference>
<dbReference type="Pfam" id="PF00505">
    <property type="entry name" value="HMG_box"/>
    <property type="match status" value="1"/>
</dbReference>
<dbReference type="PROSITE" id="PS50118">
    <property type="entry name" value="HMG_BOX_2"/>
    <property type="match status" value="1"/>
</dbReference>
<keyword evidence="2" id="KW-0539">Nucleus</keyword>
<dbReference type="Gene3D" id="1.10.30.10">
    <property type="entry name" value="High mobility group box domain"/>
    <property type="match status" value="1"/>
</dbReference>
<feature type="domain" description="HMG box" evidence="3">
    <location>
        <begin position="4"/>
        <end position="72"/>
    </location>
</feature>
<dbReference type="SUPFAM" id="SSF47095">
    <property type="entry name" value="HMG-box"/>
    <property type="match status" value="1"/>
</dbReference>
<dbReference type="PRINTS" id="PR00886">
    <property type="entry name" value="HIGHMOBLTY12"/>
</dbReference>
<reference evidence="4 5" key="1">
    <citation type="submission" date="2016-11" db="EMBL/GenBank/DDBJ databases">
        <title>The macronuclear genome of Stentor coeruleus: a giant cell with tiny introns.</title>
        <authorList>
            <person name="Slabodnick M."/>
            <person name="Ruby J.G."/>
            <person name="Reiff S.B."/>
            <person name="Swart E.C."/>
            <person name="Gosai S."/>
            <person name="Prabakaran S."/>
            <person name="Witkowska E."/>
            <person name="Larue G.E."/>
            <person name="Fisher S."/>
            <person name="Freeman R.M."/>
            <person name="Gunawardena J."/>
            <person name="Chu W."/>
            <person name="Stover N.A."/>
            <person name="Gregory B.D."/>
            <person name="Nowacki M."/>
            <person name="Derisi J."/>
            <person name="Roy S.W."/>
            <person name="Marshall W.F."/>
            <person name="Sood P."/>
        </authorList>
    </citation>
    <scope>NUCLEOTIDE SEQUENCE [LARGE SCALE GENOMIC DNA]</scope>
    <source>
        <strain evidence="4">WM001</strain>
    </source>
</reference>
<keyword evidence="5" id="KW-1185">Reference proteome</keyword>
<name>A0A1R2AP92_9CILI</name>
<evidence type="ECO:0000313" key="4">
    <source>
        <dbReference type="EMBL" id="OMJ66299.1"/>
    </source>
</evidence>
<evidence type="ECO:0000313" key="5">
    <source>
        <dbReference type="Proteomes" id="UP000187209"/>
    </source>
</evidence>
<dbReference type="InterPro" id="IPR009071">
    <property type="entry name" value="HMG_box_dom"/>
</dbReference>
<proteinExistence type="predicted"/>
<dbReference type="InterPro" id="IPR036910">
    <property type="entry name" value="HMG_box_dom_sf"/>
</dbReference>
<evidence type="ECO:0000256" key="1">
    <source>
        <dbReference type="ARBA" id="ARBA00023125"/>
    </source>
</evidence>
<dbReference type="GO" id="GO:0005634">
    <property type="term" value="C:nucleus"/>
    <property type="evidence" value="ECO:0007669"/>
    <property type="project" value="UniProtKB-UniRule"/>
</dbReference>